<proteinExistence type="inferred from homology"/>
<evidence type="ECO:0000256" key="2">
    <source>
        <dbReference type="ARBA" id="ARBA00022964"/>
    </source>
</evidence>
<evidence type="ECO:0000259" key="4">
    <source>
        <dbReference type="Pfam" id="PF00775"/>
    </source>
</evidence>
<gene>
    <name evidence="6" type="ORF">EDC65_3809</name>
</gene>
<feature type="domain" description="Protocatechuate 3,4-dioxygenase beta subunit N-terminal" evidence="5">
    <location>
        <begin position="7"/>
        <end position="41"/>
    </location>
</feature>
<evidence type="ECO:0000256" key="1">
    <source>
        <dbReference type="ARBA" id="ARBA00007825"/>
    </source>
</evidence>
<comment type="similarity">
    <text evidence="1">Belongs to the intradiol ring-cleavage dioxygenase family.</text>
</comment>
<sequence length="237" mass="25997">MSDIVGYRRPGAGAQPAYLHPPYKSSVARAPALPPVAVPQTLSEVTGPLFADLAVGAHEADLTKGSAAPPQGERIIVQGRVLDQDNRPVPRTLVELWQCNAAGRYHHPLDQHDAPLDPNFHGFGRAVTDDDGFYRFVTIRPGAYPWRNHANAWRPAHIHFSLFGPSFLTRLVTQMYFPGDPLLPLDPIFNCVDDPVARDRMVAAFSLDATVPEFALGYVFDIVVRGREATPMEGDAP</sequence>
<dbReference type="GO" id="GO:0008199">
    <property type="term" value="F:ferric iron binding"/>
    <property type="evidence" value="ECO:0007669"/>
    <property type="project" value="InterPro"/>
</dbReference>
<keyword evidence="3" id="KW-0560">Oxidoreductase</keyword>
<accession>A0A3N1L1W8</accession>
<protein>
    <submittedName>
        <fullName evidence="6">Protocatechuate 3,4-dioxygenase beta subunit</fullName>
    </submittedName>
</protein>
<dbReference type="InterPro" id="IPR000627">
    <property type="entry name" value="Intradiol_dOase_C"/>
</dbReference>
<dbReference type="RefSeq" id="WP_123692400.1">
    <property type="nucleotide sequence ID" value="NZ_AP019700.1"/>
</dbReference>
<dbReference type="PANTHER" id="PTHR33711:SF10">
    <property type="entry name" value="INTRADIOL RING-CLEAVAGE DIOXYGENASES DOMAIN-CONTAINING PROTEIN"/>
    <property type="match status" value="1"/>
</dbReference>
<dbReference type="Pfam" id="PF12391">
    <property type="entry name" value="PCDO_beta_N"/>
    <property type="match status" value="1"/>
</dbReference>
<dbReference type="OrthoDB" id="9805815at2"/>
<dbReference type="InterPro" id="IPR012785">
    <property type="entry name" value="Protocat_dOase_b"/>
</dbReference>
<dbReference type="InterPro" id="IPR050770">
    <property type="entry name" value="Intradiol_RC_Dioxygenase"/>
</dbReference>
<dbReference type="GO" id="GO:0018578">
    <property type="term" value="F:protocatechuate 3,4-dioxygenase activity"/>
    <property type="evidence" value="ECO:0007669"/>
    <property type="project" value="InterPro"/>
</dbReference>
<comment type="caution">
    <text evidence="6">The sequence shown here is derived from an EMBL/GenBank/DDBJ whole genome shotgun (WGS) entry which is preliminary data.</text>
</comment>
<keyword evidence="2 6" id="KW-0223">Dioxygenase</keyword>
<evidence type="ECO:0000313" key="7">
    <source>
        <dbReference type="Proteomes" id="UP000278222"/>
    </source>
</evidence>
<dbReference type="NCBIfam" id="TIGR02422">
    <property type="entry name" value="protocat_beta"/>
    <property type="match status" value="1"/>
</dbReference>
<evidence type="ECO:0000313" key="6">
    <source>
        <dbReference type="EMBL" id="ROP84456.1"/>
    </source>
</evidence>
<organism evidence="6 7">
    <name type="scientific">Stella humosa</name>
    <dbReference type="NCBI Taxonomy" id="94"/>
    <lineage>
        <taxon>Bacteria</taxon>
        <taxon>Pseudomonadati</taxon>
        <taxon>Pseudomonadota</taxon>
        <taxon>Alphaproteobacteria</taxon>
        <taxon>Rhodospirillales</taxon>
        <taxon>Stellaceae</taxon>
        <taxon>Stella</taxon>
    </lineage>
</organism>
<name>A0A3N1L1W8_9PROT</name>
<dbReference type="EMBL" id="RJKX01000015">
    <property type="protein sequence ID" value="ROP84456.1"/>
    <property type="molecule type" value="Genomic_DNA"/>
</dbReference>
<dbReference type="GO" id="GO:0019619">
    <property type="term" value="P:3,4-dihydroxybenzoate catabolic process"/>
    <property type="evidence" value="ECO:0007669"/>
    <property type="project" value="InterPro"/>
</dbReference>
<dbReference type="AlphaFoldDB" id="A0A3N1L1W8"/>
<dbReference type="Gene3D" id="2.60.130.10">
    <property type="entry name" value="Aromatic compound dioxygenase"/>
    <property type="match status" value="1"/>
</dbReference>
<dbReference type="SUPFAM" id="SSF49482">
    <property type="entry name" value="Aromatic compound dioxygenase"/>
    <property type="match status" value="1"/>
</dbReference>
<dbReference type="InterPro" id="IPR015889">
    <property type="entry name" value="Intradiol_dOase_core"/>
</dbReference>
<dbReference type="Pfam" id="PF00775">
    <property type="entry name" value="Dioxygenase_C"/>
    <property type="match status" value="1"/>
</dbReference>
<evidence type="ECO:0000259" key="5">
    <source>
        <dbReference type="Pfam" id="PF12391"/>
    </source>
</evidence>
<dbReference type="Proteomes" id="UP000278222">
    <property type="component" value="Unassembled WGS sequence"/>
</dbReference>
<dbReference type="PANTHER" id="PTHR33711">
    <property type="entry name" value="DIOXYGENASE, PUTATIVE (AFU_ORTHOLOGUE AFUA_2G02910)-RELATED"/>
    <property type="match status" value="1"/>
</dbReference>
<keyword evidence="7" id="KW-1185">Reference proteome</keyword>
<evidence type="ECO:0000256" key="3">
    <source>
        <dbReference type="ARBA" id="ARBA00023002"/>
    </source>
</evidence>
<feature type="domain" description="Intradiol ring-cleavage dioxygenases" evidence="4">
    <location>
        <begin position="45"/>
        <end position="226"/>
    </location>
</feature>
<dbReference type="InterPro" id="IPR024756">
    <property type="entry name" value="PCDO_beta_N"/>
</dbReference>
<reference evidence="6 7" key="1">
    <citation type="submission" date="2018-11" db="EMBL/GenBank/DDBJ databases">
        <title>Genomic Encyclopedia of Type Strains, Phase IV (KMG-IV): sequencing the most valuable type-strain genomes for metagenomic binning, comparative biology and taxonomic classification.</title>
        <authorList>
            <person name="Goeker M."/>
        </authorList>
    </citation>
    <scope>NUCLEOTIDE SEQUENCE [LARGE SCALE GENOMIC DNA]</scope>
    <source>
        <strain evidence="6 7">DSM 5900</strain>
    </source>
</reference>